<keyword evidence="2" id="KW-0812">Transmembrane</keyword>
<feature type="compositionally biased region" description="Basic and acidic residues" evidence="1">
    <location>
        <begin position="15"/>
        <end position="26"/>
    </location>
</feature>
<dbReference type="EMBL" id="CAGKOT010000013">
    <property type="protein sequence ID" value="CAB5359170.1"/>
    <property type="molecule type" value="Genomic_DNA"/>
</dbReference>
<evidence type="ECO:0000313" key="3">
    <source>
        <dbReference type="EMBL" id="CAB5359170.1"/>
    </source>
</evidence>
<feature type="transmembrane region" description="Helical" evidence="2">
    <location>
        <begin position="263"/>
        <end position="281"/>
    </location>
</feature>
<feature type="transmembrane region" description="Helical" evidence="2">
    <location>
        <begin position="224"/>
        <end position="243"/>
    </location>
</feature>
<feature type="region of interest" description="Disordered" evidence="1">
    <location>
        <begin position="1"/>
        <end position="67"/>
    </location>
</feature>
<sequence length="474" mass="52750">MSESKDEEDNNNKSNKLDTKDNEDFKNSPVSASTVTPPPTVLKKSSSTPSSDNFTTRGQISPTPTPYYTGEYYTGNNDYKMTPHMRIDDDRRIPIVDISDDEKDDREVKMKNGKRFGPLIIWEINAWCNFVMLFGCGTLLFFYFKSSIQSDYVQFAKIVIIIFLIIELMVRIINLLQMNYYDYNFGLGDCLGILFIKKESYLIFSNKWIELSQIIRLADIADNTCFIIPTLFLLHIILYYLIHREDPKDTSYDIDSICKYMEIILSFPAIILVITRIWFIIKTIDYAKKVDDDDDDYRDRSDCCNNNGNFDCGRCDCYWYGYSDHGHGGDSCGDCCGAFCECCGNCYEATCNACGNCCGAFFECCGNCCEATCNGCRNCSEAFCDACGNCCEASCDACGNCCGASCDACGNCCGAFCDACGPFYEVLGSICGPFCEVLGSCCGGFCEVLGSICEAGGSIFEVLISICCCCCICE</sequence>
<dbReference type="VEuPathDB" id="FungiDB:FUN_006197"/>
<proteinExistence type="predicted"/>
<keyword evidence="2" id="KW-0472">Membrane</keyword>
<accession>A0A2I1EAF4</accession>
<dbReference type="VEuPathDB" id="FungiDB:RhiirFUN_009973"/>
<feature type="transmembrane region" description="Helical" evidence="2">
    <location>
        <begin position="119"/>
        <end position="143"/>
    </location>
</feature>
<evidence type="ECO:0000313" key="4">
    <source>
        <dbReference type="Proteomes" id="UP000684084"/>
    </source>
</evidence>
<dbReference type="OrthoDB" id="2390452at2759"/>
<feature type="compositionally biased region" description="Polar residues" evidence="1">
    <location>
        <begin position="43"/>
        <end position="61"/>
    </location>
</feature>
<name>A0A2I1EAF4_9GLOM</name>
<organism evidence="3 4">
    <name type="scientific">Rhizophagus irregularis</name>
    <dbReference type="NCBI Taxonomy" id="588596"/>
    <lineage>
        <taxon>Eukaryota</taxon>
        <taxon>Fungi</taxon>
        <taxon>Fungi incertae sedis</taxon>
        <taxon>Mucoromycota</taxon>
        <taxon>Glomeromycotina</taxon>
        <taxon>Glomeromycetes</taxon>
        <taxon>Glomerales</taxon>
        <taxon>Glomeraceae</taxon>
        <taxon>Rhizophagus</taxon>
    </lineage>
</organism>
<protein>
    <submittedName>
        <fullName evidence="3">Uncharacterized protein</fullName>
    </submittedName>
</protein>
<feature type="transmembrane region" description="Helical" evidence="2">
    <location>
        <begin position="155"/>
        <end position="173"/>
    </location>
</feature>
<comment type="caution">
    <text evidence="3">The sequence shown here is derived from an EMBL/GenBank/DDBJ whole genome shotgun (WGS) entry which is preliminary data.</text>
</comment>
<reference evidence="3" key="1">
    <citation type="submission" date="2020-05" db="EMBL/GenBank/DDBJ databases">
        <authorList>
            <person name="Rincon C."/>
            <person name="Sanders R I."/>
            <person name="Robbins C."/>
            <person name="Chaturvedi A."/>
        </authorList>
    </citation>
    <scope>NUCLEOTIDE SEQUENCE</scope>
    <source>
        <strain evidence="3">CHB12</strain>
    </source>
</reference>
<evidence type="ECO:0000256" key="2">
    <source>
        <dbReference type="SAM" id="Phobius"/>
    </source>
</evidence>
<gene>
    <name evidence="3" type="ORF">CHRIB12_LOCUS7648</name>
</gene>
<dbReference type="VEuPathDB" id="FungiDB:RhiirA1_451556"/>
<dbReference type="Proteomes" id="UP000684084">
    <property type="component" value="Unassembled WGS sequence"/>
</dbReference>
<dbReference type="AlphaFoldDB" id="A0A2I1EAF4"/>
<keyword evidence="2" id="KW-1133">Transmembrane helix</keyword>
<evidence type="ECO:0000256" key="1">
    <source>
        <dbReference type="SAM" id="MobiDB-lite"/>
    </source>
</evidence>